<protein>
    <submittedName>
        <fullName evidence="1">Uncharacterized protein</fullName>
    </submittedName>
</protein>
<comment type="caution">
    <text evidence="1">The sequence shown here is derived from an EMBL/GenBank/DDBJ whole genome shotgun (WGS) entry which is preliminary data.</text>
</comment>
<proteinExistence type="predicted"/>
<accession>A0A6M1KYF6</accession>
<reference evidence="1 2" key="1">
    <citation type="submission" date="2020-02" db="EMBL/GenBank/DDBJ databases">
        <title>M-like protein SrM is not crucial to the virulence of a novel isolate of Streptococcus equi subsp. ruminatorum from Macaca mulatta.</title>
        <authorList>
            <person name="Guo G."/>
            <person name="Cheng L."/>
            <person name="Zhang W."/>
        </authorList>
    </citation>
    <scope>NUCLEOTIDE SEQUENCE [LARGE SCALE GENOMIC DNA]</scope>
    <source>
        <strain evidence="1 2">FJ1804</strain>
    </source>
</reference>
<sequence length="121" mass="13443">MDNKVVEKNIVIDSFIDSDDERVQYPIGSLYPRDGYEPSAERVAQLRSGNNAKGVPLIKKLIELPPKNAKTTEEVTAQPEPEEVGLDRSAIKARLDALGITYEKYARTETLAEILNAQKGE</sequence>
<evidence type="ECO:0000313" key="1">
    <source>
        <dbReference type="EMBL" id="NGL84151.1"/>
    </source>
</evidence>
<organism evidence="1 2">
    <name type="scientific">Streptococcus equi subsp. ruminatorum</name>
    <dbReference type="NCBI Taxonomy" id="254358"/>
    <lineage>
        <taxon>Bacteria</taxon>
        <taxon>Bacillati</taxon>
        <taxon>Bacillota</taxon>
        <taxon>Bacilli</taxon>
        <taxon>Lactobacillales</taxon>
        <taxon>Streptococcaceae</taxon>
        <taxon>Streptococcus</taxon>
    </lineage>
</organism>
<dbReference type="AlphaFoldDB" id="A0A6M1KYF6"/>
<dbReference type="RefSeq" id="WP_164336023.1">
    <property type="nucleotide sequence ID" value="NZ_JAAKFZ010000010.1"/>
</dbReference>
<dbReference type="EMBL" id="JAAKFZ010000010">
    <property type="protein sequence ID" value="NGL84151.1"/>
    <property type="molecule type" value="Genomic_DNA"/>
</dbReference>
<gene>
    <name evidence="1" type="ORF">G5B50_05115</name>
</gene>
<dbReference type="Proteomes" id="UP000479499">
    <property type="component" value="Unassembled WGS sequence"/>
</dbReference>
<evidence type="ECO:0000313" key="2">
    <source>
        <dbReference type="Proteomes" id="UP000479499"/>
    </source>
</evidence>
<name>A0A6M1KYF6_9STRE</name>